<evidence type="ECO:0000313" key="2">
    <source>
        <dbReference type="EnsemblPlants" id="Zm00001eb205340_P001"/>
    </source>
</evidence>
<dbReference type="EnsemblPlants" id="Zm00001eb205340_T001">
    <property type="protein sequence ID" value="Zm00001eb205340_P001"/>
    <property type="gene ID" value="Zm00001eb205340"/>
</dbReference>
<dbReference type="Gramene" id="Zm00001eb205340_T001">
    <property type="protein sequence ID" value="Zm00001eb205340_P001"/>
    <property type="gene ID" value="Zm00001eb205340"/>
</dbReference>
<feature type="chain" id="PRO_5032801148" evidence="1">
    <location>
        <begin position="24"/>
        <end position="114"/>
    </location>
</feature>
<organism evidence="2 3">
    <name type="scientific">Zea mays</name>
    <name type="common">Maize</name>
    <dbReference type="NCBI Taxonomy" id="4577"/>
    <lineage>
        <taxon>Eukaryota</taxon>
        <taxon>Viridiplantae</taxon>
        <taxon>Streptophyta</taxon>
        <taxon>Embryophyta</taxon>
        <taxon>Tracheophyta</taxon>
        <taxon>Spermatophyta</taxon>
        <taxon>Magnoliopsida</taxon>
        <taxon>Liliopsida</taxon>
        <taxon>Poales</taxon>
        <taxon>Poaceae</taxon>
        <taxon>PACMAD clade</taxon>
        <taxon>Panicoideae</taxon>
        <taxon>Andropogonodae</taxon>
        <taxon>Andropogoneae</taxon>
        <taxon>Tripsacinae</taxon>
        <taxon>Zea</taxon>
    </lineage>
</organism>
<sequence>MDSKVMVIVLAVLLALFLSPAECEGDDVAERSTGGHRWLPGRKEMSERSRITIKLCVRQFCGSGIHWRNCFCCALLPDRPCELDQKKCWDTCPGAKPRQLLPAAAETASPGDFA</sequence>
<reference evidence="2" key="3">
    <citation type="submission" date="2021-05" db="UniProtKB">
        <authorList>
            <consortium name="EnsemblPlants"/>
        </authorList>
    </citation>
    <scope>IDENTIFICATION</scope>
    <source>
        <strain evidence="2">cv. B73</strain>
    </source>
</reference>
<accession>A0A804P369</accession>
<reference evidence="2" key="2">
    <citation type="submission" date="2019-07" db="EMBL/GenBank/DDBJ databases">
        <authorList>
            <person name="Seetharam A."/>
            <person name="Woodhouse M."/>
            <person name="Cannon E."/>
        </authorList>
    </citation>
    <scope>NUCLEOTIDE SEQUENCE [LARGE SCALE GENOMIC DNA]</scope>
    <source>
        <strain evidence="2">cv. B73</strain>
    </source>
</reference>
<reference evidence="3" key="1">
    <citation type="journal article" date="2009" name="Science">
        <title>The B73 maize genome: complexity, diversity, and dynamics.</title>
        <authorList>
            <person name="Schnable P.S."/>
            <person name="Ware D."/>
            <person name="Fulton R.S."/>
            <person name="Stein J.C."/>
            <person name="Wei F."/>
            <person name="Pasternak S."/>
            <person name="Liang C."/>
            <person name="Zhang J."/>
            <person name="Fulton L."/>
            <person name="Graves T.A."/>
            <person name="Minx P."/>
            <person name="Reily A.D."/>
            <person name="Courtney L."/>
            <person name="Kruchowski S.S."/>
            <person name="Tomlinson C."/>
            <person name="Strong C."/>
            <person name="Delehaunty K."/>
            <person name="Fronick C."/>
            <person name="Courtney B."/>
            <person name="Rock S.M."/>
            <person name="Belter E."/>
            <person name="Du F."/>
            <person name="Kim K."/>
            <person name="Abbott R.M."/>
            <person name="Cotton M."/>
            <person name="Levy A."/>
            <person name="Marchetto P."/>
            <person name="Ochoa K."/>
            <person name="Jackson S.M."/>
            <person name="Gillam B."/>
            <person name="Chen W."/>
            <person name="Yan L."/>
            <person name="Higginbotham J."/>
            <person name="Cardenas M."/>
            <person name="Waligorski J."/>
            <person name="Applebaum E."/>
            <person name="Phelps L."/>
            <person name="Falcone J."/>
            <person name="Kanchi K."/>
            <person name="Thane T."/>
            <person name="Scimone A."/>
            <person name="Thane N."/>
            <person name="Henke J."/>
            <person name="Wang T."/>
            <person name="Ruppert J."/>
            <person name="Shah N."/>
            <person name="Rotter K."/>
            <person name="Hodges J."/>
            <person name="Ingenthron E."/>
            <person name="Cordes M."/>
            <person name="Kohlberg S."/>
            <person name="Sgro J."/>
            <person name="Delgado B."/>
            <person name="Mead K."/>
            <person name="Chinwalla A."/>
            <person name="Leonard S."/>
            <person name="Crouse K."/>
            <person name="Collura K."/>
            <person name="Kudrna D."/>
            <person name="Currie J."/>
            <person name="He R."/>
            <person name="Angelova A."/>
            <person name="Rajasekar S."/>
            <person name="Mueller T."/>
            <person name="Lomeli R."/>
            <person name="Scara G."/>
            <person name="Ko A."/>
            <person name="Delaney K."/>
            <person name="Wissotski M."/>
            <person name="Lopez G."/>
            <person name="Campos D."/>
            <person name="Braidotti M."/>
            <person name="Ashley E."/>
            <person name="Golser W."/>
            <person name="Kim H."/>
            <person name="Lee S."/>
            <person name="Lin J."/>
            <person name="Dujmic Z."/>
            <person name="Kim W."/>
            <person name="Talag J."/>
            <person name="Zuccolo A."/>
            <person name="Fan C."/>
            <person name="Sebastian A."/>
            <person name="Kramer M."/>
            <person name="Spiegel L."/>
            <person name="Nascimento L."/>
            <person name="Zutavern T."/>
            <person name="Miller B."/>
            <person name="Ambroise C."/>
            <person name="Muller S."/>
            <person name="Spooner W."/>
            <person name="Narechania A."/>
            <person name="Ren L."/>
            <person name="Wei S."/>
            <person name="Kumari S."/>
            <person name="Faga B."/>
            <person name="Levy M.J."/>
            <person name="McMahan L."/>
            <person name="Van Buren P."/>
            <person name="Vaughn M.W."/>
            <person name="Ying K."/>
            <person name="Yeh C.-T."/>
            <person name="Emrich S.J."/>
            <person name="Jia Y."/>
            <person name="Kalyanaraman A."/>
            <person name="Hsia A.-P."/>
            <person name="Barbazuk W.B."/>
            <person name="Baucom R.S."/>
            <person name="Brutnell T.P."/>
            <person name="Carpita N.C."/>
            <person name="Chaparro C."/>
            <person name="Chia J.-M."/>
            <person name="Deragon J.-M."/>
            <person name="Estill J.C."/>
            <person name="Fu Y."/>
            <person name="Jeddeloh J.A."/>
            <person name="Han Y."/>
            <person name="Lee H."/>
            <person name="Li P."/>
            <person name="Lisch D.R."/>
            <person name="Liu S."/>
            <person name="Liu Z."/>
            <person name="Nagel D.H."/>
            <person name="McCann M.C."/>
            <person name="SanMiguel P."/>
            <person name="Myers A.M."/>
            <person name="Nettleton D."/>
            <person name="Nguyen J."/>
            <person name="Penning B.W."/>
            <person name="Ponnala L."/>
            <person name="Schneider K.L."/>
            <person name="Schwartz D.C."/>
            <person name="Sharma A."/>
            <person name="Soderlund C."/>
            <person name="Springer N.M."/>
            <person name="Sun Q."/>
            <person name="Wang H."/>
            <person name="Waterman M."/>
            <person name="Westerman R."/>
            <person name="Wolfgruber T.K."/>
            <person name="Yang L."/>
            <person name="Yu Y."/>
            <person name="Zhang L."/>
            <person name="Zhou S."/>
            <person name="Zhu Q."/>
            <person name="Bennetzen J.L."/>
            <person name="Dawe R.K."/>
            <person name="Jiang J."/>
            <person name="Jiang N."/>
            <person name="Presting G.G."/>
            <person name="Wessler S.R."/>
            <person name="Aluru S."/>
            <person name="Martienssen R.A."/>
            <person name="Clifton S.W."/>
            <person name="McCombie W.R."/>
            <person name="Wing R.A."/>
            <person name="Wilson R.K."/>
        </authorList>
    </citation>
    <scope>NUCLEOTIDE SEQUENCE [LARGE SCALE GENOMIC DNA]</scope>
    <source>
        <strain evidence="3">cv. B73</strain>
    </source>
</reference>
<dbReference type="AlphaFoldDB" id="A0A804P369"/>
<keyword evidence="1" id="KW-0732">Signal</keyword>
<feature type="signal peptide" evidence="1">
    <location>
        <begin position="1"/>
        <end position="23"/>
    </location>
</feature>
<keyword evidence="3" id="KW-1185">Reference proteome</keyword>
<proteinExistence type="predicted"/>
<name>A0A804P369_MAIZE</name>
<dbReference type="Proteomes" id="UP000007305">
    <property type="component" value="Chromosome 4"/>
</dbReference>
<evidence type="ECO:0000256" key="1">
    <source>
        <dbReference type="SAM" id="SignalP"/>
    </source>
</evidence>
<protein>
    <submittedName>
        <fullName evidence="2">Uncharacterized protein</fullName>
    </submittedName>
</protein>
<evidence type="ECO:0000313" key="3">
    <source>
        <dbReference type="Proteomes" id="UP000007305"/>
    </source>
</evidence>